<keyword evidence="3" id="KW-1185">Reference proteome</keyword>
<dbReference type="AlphaFoldDB" id="A0A1H6EPP8"/>
<evidence type="ECO:0000259" key="1">
    <source>
        <dbReference type="Pfam" id="PF13788"/>
    </source>
</evidence>
<proteinExistence type="predicted"/>
<dbReference type="InterPro" id="IPR025438">
    <property type="entry name" value="DUF4180"/>
</dbReference>
<evidence type="ECO:0000313" key="2">
    <source>
        <dbReference type="EMBL" id="SEG99817.1"/>
    </source>
</evidence>
<name>A0A1H6EPP8_9ACTN</name>
<dbReference type="Proteomes" id="UP000236732">
    <property type="component" value="Unassembled WGS sequence"/>
</dbReference>
<protein>
    <recommendedName>
        <fullName evidence="1">DUF4180 domain-containing protein</fullName>
    </recommendedName>
</protein>
<dbReference type="RefSeq" id="WP_103960999.1">
    <property type="nucleotide sequence ID" value="NZ_FNVT01000014.1"/>
</dbReference>
<accession>A0A1H6EPP8</accession>
<dbReference type="OrthoDB" id="8595425at2"/>
<dbReference type="Pfam" id="PF13788">
    <property type="entry name" value="DUF4180"/>
    <property type="match status" value="1"/>
</dbReference>
<organism evidence="2 3">
    <name type="scientific">Nonomuraea solani</name>
    <dbReference type="NCBI Taxonomy" id="1144553"/>
    <lineage>
        <taxon>Bacteria</taxon>
        <taxon>Bacillati</taxon>
        <taxon>Actinomycetota</taxon>
        <taxon>Actinomycetes</taxon>
        <taxon>Streptosporangiales</taxon>
        <taxon>Streptosporangiaceae</taxon>
        <taxon>Nonomuraea</taxon>
    </lineage>
</organism>
<dbReference type="EMBL" id="FNVT01000014">
    <property type="protein sequence ID" value="SEG99817.1"/>
    <property type="molecule type" value="Genomic_DNA"/>
</dbReference>
<sequence>MPDDVLLCDPDGAPLRETRDVTDLIAEAWQHGASWVAVPAGRLPGDFFTLRTGVAGEIAQKFANYRIGLAIVGKVSQHTAKSSALSAWVLEANRGGQLWFVEDLAELAARRSERGL</sequence>
<evidence type="ECO:0000313" key="3">
    <source>
        <dbReference type="Proteomes" id="UP000236732"/>
    </source>
</evidence>
<gene>
    <name evidence="2" type="ORF">SAMN05444920_11493</name>
</gene>
<reference evidence="2 3" key="1">
    <citation type="submission" date="2016-10" db="EMBL/GenBank/DDBJ databases">
        <authorList>
            <person name="de Groot N.N."/>
        </authorList>
    </citation>
    <scope>NUCLEOTIDE SEQUENCE [LARGE SCALE GENOMIC DNA]</scope>
    <source>
        <strain evidence="2 3">CGMCC 4.7037</strain>
    </source>
</reference>
<feature type="domain" description="DUF4180" evidence="1">
    <location>
        <begin position="4"/>
        <end position="110"/>
    </location>
</feature>